<accession>A0A388TEH1</accession>
<dbReference type="Proteomes" id="UP000269352">
    <property type="component" value="Unassembled WGS sequence"/>
</dbReference>
<keyword evidence="2" id="KW-0472">Membrane</keyword>
<reference evidence="3 4" key="1">
    <citation type="journal article" date="2019" name="ISME J.">
        <title>Genome analyses of uncultured TG2/ZB3 bacteria in 'Margulisbacteria' specifically attached to ectosymbiotic spirochetes of protists in the termite gut.</title>
        <authorList>
            <person name="Utami Y.D."/>
            <person name="Kuwahara H."/>
            <person name="Igai K."/>
            <person name="Murakami T."/>
            <person name="Sugaya K."/>
            <person name="Morikawa T."/>
            <person name="Nagura Y."/>
            <person name="Yuki M."/>
            <person name="Deevong P."/>
            <person name="Inoue T."/>
            <person name="Kihara K."/>
            <person name="Lo N."/>
            <person name="Yamada A."/>
            <person name="Ohkuma M."/>
            <person name="Hongoh Y."/>
        </authorList>
    </citation>
    <scope>NUCLEOTIDE SEQUENCE [LARGE SCALE GENOMIC DNA]</scope>
    <source>
        <strain evidence="3">NkOx7-01</strain>
    </source>
</reference>
<feature type="non-terminal residue" evidence="3">
    <location>
        <position position="712"/>
    </location>
</feature>
<gene>
    <name evidence="3" type="ORF">NO1_2114</name>
</gene>
<feature type="transmembrane region" description="Helical" evidence="2">
    <location>
        <begin position="80"/>
        <end position="100"/>
    </location>
</feature>
<keyword evidence="4" id="KW-1185">Reference proteome</keyword>
<dbReference type="EMBL" id="BGZN01000142">
    <property type="protein sequence ID" value="GBR75052.1"/>
    <property type="molecule type" value="Genomic_DNA"/>
</dbReference>
<organism evidence="3 4">
    <name type="scientific">Termititenax aidoneus</name>
    <dbReference type="NCBI Taxonomy" id="2218524"/>
    <lineage>
        <taxon>Bacteria</taxon>
        <taxon>Bacillati</taxon>
        <taxon>Candidatus Margulisiibacteriota</taxon>
        <taxon>Candidatus Termititenacia</taxon>
        <taxon>Candidatus Termititenacales</taxon>
        <taxon>Candidatus Termititenacaceae</taxon>
        <taxon>Candidatus Termititenax</taxon>
    </lineage>
</organism>
<evidence type="ECO:0000256" key="1">
    <source>
        <dbReference type="SAM" id="Coils"/>
    </source>
</evidence>
<proteinExistence type="predicted"/>
<comment type="caution">
    <text evidence="3">The sequence shown here is derived from an EMBL/GenBank/DDBJ whole genome shotgun (WGS) entry which is preliminary data.</text>
</comment>
<keyword evidence="2" id="KW-1133">Transmembrane helix</keyword>
<keyword evidence="1" id="KW-0175">Coiled coil</keyword>
<protein>
    <submittedName>
        <fullName evidence="3">Uncharacterized protein</fullName>
    </submittedName>
</protein>
<feature type="coiled-coil region" evidence="1">
    <location>
        <begin position="51"/>
        <end position="78"/>
    </location>
</feature>
<name>A0A388TEH1_TERA1</name>
<evidence type="ECO:0000313" key="3">
    <source>
        <dbReference type="EMBL" id="GBR75052.1"/>
    </source>
</evidence>
<sequence>MITQAKGDSRNAIQEILIQQSGYQKMNIEKLNDKQTTYLTNYINTRTKEINEYAKNYNEKAEAELKEAQRQQQEYEHTNLLVSLVLGIVTILAGVIAAIFSAGVAAPLVISAFATVVDVVQTIRKTDKDIELKEKEEKLTEQLTLLRTAEKRMENDFLRDKKTELEKLRDQALASGNKDYAKMLEMEIQQIDAALNSSTLDYQDGFLKFDNERYVEDSLRVNMLTMLLRLLASVQKAQHEGRNIVASELSLPAATVSNYGSEIVNKDVMVLLETVSKKGSLELQTAQAYNKGAQLRQEIKEAKTGLAEYVIGRVFFMLVDVATFGAGGGVVQNVLRGLGESVYNFTGKAKKAARAKYDPNRAAIFADNPQTAPADFEEIYAEVLSGSSQLMRDLTENKKALDYERYLQVLDDLQRLQRLENIEIALNAAVKNSRNIIHQELTDKKTRTQDTFAKIAVQQVFSLLQDVVQKQKQLTEIQIQSINQKVDQRTELLNAGFNILVSVFAGWLGGQSSIASRDNNLDDAFAYGLAKSILDQNKNNIFDLAIGDSDLKLRAENQGASYGGAQSGLSDFDSDDLWQEDARGNVTVDQTVLLRKYAKLQRALMLDQALAALQSARQKSREVVHMELAEKSAAGVGLTQTLTGLNRESLLAKWTILVDKAYARAEQLSRKNIRTTDLQRDFLTSLVSASVSSLGYAGGMQSEQALALGSLT</sequence>
<keyword evidence="2" id="KW-0812">Transmembrane</keyword>
<dbReference type="AlphaFoldDB" id="A0A388TEH1"/>
<evidence type="ECO:0000313" key="4">
    <source>
        <dbReference type="Proteomes" id="UP000269352"/>
    </source>
</evidence>
<evidence type="ECO:0000256" key="2">
    <source>
        <dbReference type="SAM" id="Phobius"/>
    </source>
</evidence>